<feature type="compositionally biased region" description="Basic and acidic residues" evidence="2">
    <location>
        <begin position="359"/>
        <end position="374"/>
    </location>
</feature>
<dbReference type="InterPro" id="IPR032675">
    <property type="entry name" value="LRR_dom_sf"/>
</dbReference>
<reference evidence="4 5" key="1">
    <citation type="journal article" date="2019" name="G3 (Bethesda)">
        <title>Sequencing of a Wild Apple (Malus baccata) Genome Unravels the Differences Between Cultivated and Wild Apple Species Regarding Disease Resistance and Cold Tolerance.</title>
        <authorList>
            <person name="Chen X."/>
        </authorList>
    </citation>
    <scope>NUCLEOTIDE SEQUENCE [LARGE SCALE GENOMIC DNA]</scope>
    <source>
        <strain evidence="5">cv. Shandingzi</strain>
        <tissue evidence="4">Leaves</tissue>
    </source>
</reference>
<keyword evidence="1" id="KW-0677">Repeat</keyword>
<name>A0A540L7Z2_MALBA</name>
<dbReference type="AlphaFoldDB" id="A0A540L7Z2"/>
<comment type="caution">
    <text evidence="4">The sequence shown here is derived from an EMBL/GenBank/DDBJ whole genome shotgun (WGS) entry which is preliminary data.</text>
</comment>
<dbReference type="InterPro" id="IPR001611">
    <property type="entry name" value="Leu-rich_rpt"/>
</dbReference>
<gene>
    <name evidence="4" type="ORF">C1H46_032013</name>
</gene>
<keyword evidence="5" id="KW-1185">Reference proteome</keyword>
<evidence type="ECO:0000313" key="5">
    <source>
        <dbReference type="Proteomes" id="UP000315295"/>
    </source>
</evidence>
<dbReference type="Proteomes" id="UP000315295">
    <property type="component" value="Unassembled WGS sequence"/>
</dbReference>
<accession>A0A540L7Z2</accession>
<dbReference type="Pfam" id="PF23598">
    <property type="entry name" value="LRR_14"/>
    <property type="match status" value="1"/>
</dbReference>
<dbReference type="Gene3D" id="3.80.10.10">
    <property type="entry name" value="Ribonuclease Inhibitor"/>
    <property type="match status" value="1"/>
</dbReference>
<feature type="domain" description="Disease resistance R13L4/SHOC-2-like LRR" evidence="3">
    <location>
        <begin position="5"/>
        <end position="151"/>
    </location>
</feature>
<dbReference type="PROSITE" id="PS51450">
    <property type="entry name" value="LRR"/>
    <property type="match status" value="1"/>
</dbReference>
<evidence type="ECO:0000256" key="2">
    <source>
        <dbReference type="SAM" id="MobiDB-lite"/>
    </source>
</evidence>
<protein>
    <recommendedName>
        <fullName evidence="3">Disease resistance R13L4/SHOC-2-like LRR domain-containing protein</fullName>
    </recommendedName>
</protein>
<evidence type="ECO:0000313" key="4">
    <source>
        <dbReference type="EMBL" id="TQD82419.1"/>
    </source>
</evidence>
<evidence type="ECO:0000259" key="3">
    <source>
        <dbReference type="Pfam" id="PF23598"/>
    </source>
</evidence>
<sequence length="380" mass="43130">MCLEFRELHEDIGEMISLRTLEAKQTAIREVPPSIVGLKNLTRLSLEGAMRGIQLLHSLREFDLTYGALDDAIKDLGSLIYLQHLHLQGNKFHNLPNLSGLSKLETLWLNGSRYLCTIPDLPTNLKVLLADKCPALETMPDFSEMSNMRELDVSDSAKLTEVPGLDKSLNSMAWIDMHGCPNLTAAFRKNILQGWTSCGFGGIALHGNYVPDWFEFVNEGTKVSFDIPPTDDHNFEGLTLFCLFRVCKIKHFPRLDITVISNTQRTKLQANKTRGGTMNENYENDYLWLGQFSNNELNLQGGDKVDIVFENRIRNVHWDYSVKMMRTGVNLVWDKLMKENMHDLHDARIDFDWDLDEEGASHDDEGGPSHDASDKLVCAE</sequence>
<dbReference type="PANTHER" id="PTHR47186">
    <property type="entry name" value="LEUCINE-RICH REPEAT-CONTAINING PROTEIN 57"/>
    <property type="match status" value="1"/>
</dbReference>
<proteinExistence type="predicted"/>
<evidence type="ECO:0000256" key="1">
    <source>
        <dbReference type="ARBA" id="ARBA00022737"/>
    </source>
</evidence>
<dbReference type="InterPro" id="IPR055414">
    <property type="entry name" value="LRR_R13L4/SHOC2-like"/>
</dbReference>
<dbReference type="EMBL" id="VIEB01000722">
    <property type="protein sequence ID" value="TQD82419.1"/>
    <property type="molecule type" value="Genomic_DNA"/>
</dbReference>
<organism evidence="4 5">
    <name type="scientific">Malus baccata</name>
    <name type="common">Siberian crab apple</name>
    <name type="synonym">Pyrus baccata</name>
    <dbReference type="NCBI Taxonomy" id="106549"/>
    <lineage>
        <taxon>Eukaryota</taxon>
        <taxon>Viridiplantae</taxon>
        <taxon>Streptophyta</taxon>
        <taxon>Embryophyta</taxon>
        <taxon>Tracheophyta</taxon>
        <taxon>Spermatophyta</taxon>
        <taxon>Magnoliopsida</taxon>
        <taxon>eudicotyledons</taxon>
        <taxon>Gunneridae</taxon>
        <taxon>Pentapetalae</taxon>
        <taxon>rosids</taxon>
        <taxon>fabids</taxon>
        <taxon>Rosales</taxon>
        <taxon>Rosaceae</taxon>
        <taxon>Amygdaloideae</taxon>
        <taxon>Maleae</taxon>
        <taxon>Malus</taxon>
    </lineage>
</organism>
<feature type="region of interest" description="Disordered" evidence="2">
    <location>
        <begin position="358"/>
        <end position="380"/>
    </location>
</feature>
<dbReference type="SUPFAM" id="SSF52058">
    <property type="entry name" value="L domain-like"/>
    <property type="match status" value="1"/>
</dbReference>